<reference evidence="2" key="1">
    <citation type="journal article" date="2014" name="Int. J. Syst. Evol. Microbiol.">
        <title>Complete genome sequence of Corynebacterium casei LMG S-19264T (=DSM 44701T), isolated from a smear-ripened cheese.</title>
        <authorList>
            <consortium name="US DOE Joint Genome Institute (JGI-PGF)"/>
            <person name="Walter F."/>
            <person name="Albersmeier A."/>
            <person name="Kalinowski J."/>
            <person name="Ruckert C."/>
        </authorList>
    </citation>
    <scope>NUCLEOTIDE SEQUENCE</scope>
    <source>
        <strain evidence="2">CGMCC 1.16134</strain>
    </source>
</reference>
<evidence type="ECO:0008006" key="4">
    <source>
        <dbReference type="Google" id="ProtNLM"/>
    </source>
</evidence>
<dbReference type="EMBL" id="BMKR01000004">
    <property type="protein sequence ID" value="GGF67432.1"/>
    <property type="molecule type" value="Genomic_DNA"/>
</dbReference>
<evidence type="ECO:0000256" key="1">
    <source>
        <dbReference type="SAM" id="SignalP"/>
    </source>
</evidence>
<reference evidence="2" key="2">
    <citation type="submission" date="2020-09" db="EMBL/GenBank/DDBJ databases">
        <authorList>
            <person name="Sun Q."/>
            <person name="Zhou Y."/>
        </authorList>
    </citation>
    <scope>NUCLEOTIDE SEQUENCE</scope>
    <source>
        <strain evidence="2">CGMCC 1.16134</strain>
    </source>
</reference>
<evidence type="ECO:0000313" key="2">
    <source>
        <dbReference type="EMBL" id="GGF67432.1"/>
    </source>
</evidence>
<name>A0A917C181_9BACL</name>
<dbReference type="InterPro" id="IPR047808">
    <property type="entry name" value="CueP-like"/>
</dbReference>
<sequence>MRWKVVTLSGVVAILCAAALFVGNTGNKESAKQEAGTIKQMVQDFSTRKATAASASITSTQLIVTGEDSKEAAYDLPEDEFFLSIAPYEESTHPCAIHSLTGCQGEMTDKEFIVTINDADGKVVLDKAAMKSQSNGFIDLWLPRDQTYRITVEHEGKTAESEISTYKQDNTCLTTMQLG</sequence>
<comment type="caution">
    <text evidence="2">The sequence shown here is derived from an EMBL/GenBank/DDBJ whole genome shotgun (WGS) entry which is preliminary data.</text>
</comment>
<dbReference type="Pfam" id="PF21172">
    <property type="entry name" value="CueP"/>
    <property type="match status" value="1"/>
</dbReference>
<dbReference type="Proteomes" id="UP000637643">
    <property type="component" value="Unassembled WGS sequence"/>
</dbReference>
<protein>
    <recommendedName>
        <fullName evidence="4">CueP family metal-binding protein</fullName>
    </recommendedName>
</protein>
<dbReference type="AlphaFoldDB" id="A0A917C181"/>
<organism evidence="2 3">
    <name type="scientific">Paenibacillus albidus</name>
    <dbReference type="NCBI Taxonomy" id="2041023"/>
    <lineage>
        <taxon>Bacteria</taxon>
        <taxon>Bacillati</taxon>
        <taxon>Bacillota</taxon>
        <taxon>Bacilli</taxon>
        <taxon>Bacillales</taxon>
        <taxon>Paenibacillaceae</taxon>
        <taxon>Paenibacillus</taxon>
    </lineage>
</organism>
<feature type="signal peptide" evidence="1">
    <location>
        <begin position="1"/>
        <end position="22"/>
    </location>
</feature>
<dbReference type="NCBIfam" id="NF038094">
    <property type="entry name" value="CueP_fam"/>
    <property type="match status" value="1"/>
</dbReference>
<keyword evidence="3" id="KW-1185">Reference proteome</keyword>
<gene>
    <name evidence="2" type="ORF">GCM10010912_10520</name>
</gene>
<keyword evidence="1" id="KW-0732">Signal</keyword>
<feature type="chain" id="PRO_5038886364" description="CueP family metal-binding protein" evidence="1">
    <location>
        <begin position="23"/>
        <end position="179"/>
    </location>
</feature>
<dbReference type="Gene3D" id="2.60.40.3700">
    <property type="match status" value="1"/>
</dbReference>
<accession>A0A917C181</accession>
<evidence type="ECO:0000313" key="3">
    <source>
        <dbReference type="Proteomes" id="UP000637643"/>
    </source>
</evidence>
<proteinExistence type="predicted"/>
<dbReference type="RefSeq" id="WP_189022699.1">
    <property type="nucleotide sequence ID" value="NZ_BMKR01000004.1"/>
</dbReference>